<dbReference type="Pfam" id="PF13435">
    <property type="entry name" value="Cytochrome_C554"/>
    <property type="match status" value="1"/>
</dbReference>
<evidence type="ECO:0000313" key="5">
    <source>
        <dbReference type="Proteomes" id="UP000317093"/>
    </source>
</evidence>
<keyword evidence="2" id="KW-0812">Transmembrane</keyword>
<keyword evidence="1" id="KW-0732">Signal</keyword>
<dbReference type="InterPro" id="IPR036280">
    <property type="entry name" value="Multihaem_cyt_sf"/>
</dbReference>
<dbReference type="KEGG" id="knv:Pan216_09630"/>
<sequence>MANLFAASPRHGRLPFGVVVGLATLAVVMLVGVVILWPMDGPGRTQANRDERRSSTHLSIEDFAGDASCKACHAREFEAHRQSGHASTLLPMPASDLAQRLSGNAVRDPQRGYAYDFTLVDGTFTVTIPEFFGAEGLAVDWLLGSGIHAQTPVSLSRQFGTGLEHRMTWYAESDAMGVTPGQQLYRSEDVSQPAEYFGRVFTWKEMCDCLGCHATFLPEDRELTPETIIANIGCERCHGPSRAHVDAARRGKAFEAPTPIRFPDAETLVDGCAECHRGEKDVLGDAAALKNVRFQPFGLKRSECFQKTPGGISCSACHDPHGPVSTDRVVYNRVCMNCHEPDTTKGCPKVPVGDCVSCHLPPVEIHPGLTFHDHWIRVRNDETDAKTIK</sequence>
<evidence type="ECO:0000259" key="3">
    <source>
        <dbReference type="Pfam" id="PF13435"/>
    </source>
</evidence>
<reference evidence="4 5" key="1">
    <citation type="submission" date="2019-02" db="EMBL/GenBank/DDBJ databases">
        <title>Deep-cultivation of Planctomycetes and their phenomic and genomic characterization uncovers novel biology.</title>
        <authorList>
            <person name="Wiegand S."/>
            <person name="Jogler M."/>
            <person name="Boedeker C."/>
            <person name="Pinto D."/>
            <person name="Vollmers J."/>
            <person name="Rivas-Marin E."/>
            <person name="Kohn T."/>
            <person name="Peeters S.H."/>
            <person name="Heuer A."/>
            <person name="Rast P."/>
            <person name="Oberbeckmann S."/>
            <person name="Bunk B."/>
            <person name="Jeske O."/>
            <person name="Meyerdierks A."/>
            <person name="Storesund J.E."/>
            <person name="Kallscheuer N."/>
            <person name="Luecker S."/>
            <person name="Lage O.M."/>
            <person name="Pohl T."/>
            <person name="Merkel B.J."/>
            <person name="Hornburger P."/>
            <person name="Mueller R.-W."/>
            <person name="Bruemmer F."/>
            <person name="Labrenz M."/>
            <person name="Spormann A.M."/>
            <person name="Op den Camp H."/>
            <person name="Overmann J."/>
            <person name="Amann R."/>
            <person name="Jetten M.S.M."/>
            <person name="Mascher T."/>
            <person name="Medema M.H."/>
            <person name="Devos D.P."/>
            <person name="Kaster A.-K."/>
            <person name="Ovreas L."/>
            <person name="Rohde M."/>
            <person name="Galperin M.Y."/>
            <person name="Jogler C."/>
        </authorList>
    </citation>
    <scope>NUCLEOTIDE SEQUENCE [LARGE SCALE GENOMIC DNA]</scope>
    <source>
        <strain evidence="4 5">Pan216</strain>
    </source>
</reference>
<feature type="domain" description="Cytochrome c-552/4" evidence="3">
    <location>
        <begin position="204"/>
        <end position="239"/>
    </location>
</feature>
<organism evidence="4 5">
    <name type="scientific">Kolteria novifilia</name>
    <dbReference type="NCBI Taxonomy" id="2527975"/>
    <lineage>
        <taxon>Bacteria</taxon>
        <taxon>Pseudomonadati</taxon>
        <taxon>Planctomycetota</taxon>
        <taxon>Planctomycetia</taxon>
        <taxon>Kolteriales</taxon>
        <taxon>Kolteriaceae</taxon>
        <taxon>Kolteria</taxon>
    </lineage>
</organism>
<dbReference type="SUPFAM" id="SSF48695">
    <property type="entry name" value="Multiheme cytochromes"/>
    <property type="match status" value="1"/>
</dbReference>
<dbReference type="CDD" id="cd08168">
    <property type="entry name" value="Cytochrom_C3"/>
    <property type="match status" value="1"/>
</dbReference>
<dbReference type="EMBL" id="CP036279">
    <property type="protein sequence ID" value="QDU60126.1"/>
    <property type="molecule type" value="Genomic_DNA"/>
</dbReference>
<gene>
    <name evidence="4" type="ORF">Pan216_09630</name>
</gene>
<dbReference type="InterPro" id="IPR051829">
    <property type="entry name" value="Multiheme_Cytochr_ET"/>
</dbReference>
<evidence type="ECO:0000256" key="1">
    <source>
        <dbReference type="ARBA" id="ARBA00022729"/>
    </source>
</evidence>
<dbReference type="Gene3D" id="1.10.1130.10">
    <property type="entry name" value="Flavocytochrome C3, Chain A"/>
    <property type="match status" value="1"/>
</dbReference>
<keyword evidence="5" id="KW-1185">Reference proteome</keyword>
<dbReference type="Proteomes" id="UP000317093">
    <property type="component" value="Chromosome"/>
</dbReference>
<dbReference type="OrthoDB" id="234670at2"/>
<accession>A0A518AZI5</accession>
<name>A0A518AZI5_9BACT</name>
<dbReference type="InterPro" id="IPR023155">
    <property type="entry name" value="Cyt_c-552/4"/>
</dbReference>
<dbReference type="RefSeq" id="WP_145255479.1">
    <property type="nucleotide sequence ID" value="NZ_CP036279.1"/>
</dbReference>
<keyword evidence="2" id="KW-1133">Transmembrane helix</keyword>
<protein>
    <submittedName>
        <fullName evidence="4">Doubled CXXCH motif</fullName>
    </submittedName>
</protein>
<evidence type="ECO:0000256" key="2">
    <source>
        <dbReference type="SAM" id="Phobius"/>
    </source>
</evidence>
<dbReference type="PANTHER" id="PTHR35038">
    <property type="entry name" value="DISSIMILATORY SULFITE REDUCTASE SIRA"/>
    <property type="match status" value="1"/>
</dbReference>
<proteinExistence type="predicted"/>
<dbReference type="PANTHER" id="PTHR35038:SF8">
    <property type="entry name" value="C-TYPE POLYHEME CYTOCHROME OMCC"/>
    <property type="match status" value="1"/>
</dbReference>
<evidence type="ECO:0000313" key="4">
    <source>
        <dbReference type="EMBL" id="QDU60126.1"/>
    </source>
</evidence>
<feature type="transmembrane region" description="Helical" evidence="2">
    <location>
        <begin position="14"/>
        <end position="37"/>
    </location>
</feature>
<keyword evidence="2" id="KW-0472">Membrane</keyword>
<dbReference type="AlphaFoldDB" id="A0A518AZI5"/>